<dbReference type="AlphaFoldDB" id="A0A6H1ZXA6"/>
<reference evidence="1" key="1">
    <citation type="submission" date="2020-03" db="EMBL/GenBank/DDBJ databases">
        <title>The deep terrestrial virosphere.</title>
        <authorList>
            <person name="Holmfeldt K."/>
            <person name="Nilsson E."/>
            <person name="Simone D."/>
            <person name="Lopez-Fernandez M."/>
            <person name="Wu X."/>
            <person name="de Brujin I."/>
            <person name="Lundin D."/>
            <person name="Andersson A."/>
            <person name="Bertilsson S."/>
            <person name="Dopson M."/>
        </authorList>
    </citation>
    <scope>NUCLEOTIDE SEQUENCE</scope>
    <source>
        <strain evidence="1">TM448A02812</strain>
    </source>
</reference>
<organism evidence="1">
    <name type="scientific">viral metagenome</name>
    <dbReference type="NCBI Taxonomy" id="1070528"/>
    <lineage>
        <taxon>unclassified sequences</taxon>
        <taxon>metagenomes</taxon>
        <taxon>organismal metagenomes</taxon>
    </lineage>
</organism>
<sequence>MQGIPRDHTTPYINRKICHECGEAFKKRETLKSGKVVEIKLFDDPWATEACIVRVHVDNDEEGHGTCLDKLTDQSWADFRYFDCPICQRLIVGQCLDNGWRSYRKEHRGEEICVKCYQEIKLEEGENVEMFEKGKIPGDFYNASDLNAFGWSLVPGMGDKHIDTTSSSHAFCQMALTMTRKGYKVLVDYDNMAIGGLEGYVSLYCKRPKPEPIVVGLQPADLFLNA</sequence>
<accession>A0A6H1ZXA6</accession>
<dbReference type="EMBL" id="MT144350">
    <property type="protein sequence ID" value="QJA52566.1"/>
    <property type="molecule type" value="Genomic_DNA"/>
</dbReference>
<proteinExistence type="predicted"/>
<protein>
    <submittedName>
        <fullName evidence="1">Uncharacterized protein</fullName>
    </submittedName>
</protein>
<gene>
    <name evidence="1" type="ORF">TM448A02812_0003</name>
</gene>
<name>A0A6H1ZXA6_9ZZZZ</name>
<evidence type="ECO:0000313" key="1">
    <source>
        <dbReference type="EMBL" id="QJA52566.1"/>
    </source>
</evidence>